<dbReference type="AlphaFoldDB" id="A0A0M2NC69"/>
<keyword evidence="2" id="KW-1185">Reference proteome</keyword>
<organism evidence="1 2">
    <name type="scientific">Christensenella hongkongensis</name>
    <dbReference type="NCBI Taxonomy" id="270498"/>
    <lineage>
        <taxon>Bacteria</taxon>
        <taxon>Bacillati</taxon>
        <taxon>Bacillota</taxon>
        <taxon>Clostridia</taxon>
        <taxon>Christensenellales</taxon>
        <taxon>Christensenellaceae</taxon>
        <taxon>Christensenella</taxon>
    </lineage>
</organism>
<dbReference type="EMBL" id="LAYJ01000116">
    <property type="protein sequence ID" value="KKI49833.1"/>
    <property type="molecule type" value="Genomic_DNA"/>
</dbReference>
<dbReference type="Proteomes" id="UP000034076">
    <property type="component" value="Unassembled WGS sequence"/>
</dbReference>
<dbReference type="RefSeq" id="WP_046444453.1">
    <property type="nucleotide sequence ID" value="NZ_CAUERS010000080.1"/>
</dbReference>
<evidence type="ECO:0000313" key="1">
    <source>
        <dbReference type="EMBL" id="KKI49833.1"/>
    </source>
</evidence>
<dbReference type="OrthoDB" id="9799038at2"/>
<sequence length="168" mass="18719">MRKDSFEIEGKRYVTTKVMAGFWDVKQGTVADYCKNGLVSGAFKDSSNRWMIPNDARKPPDKNALAQILWLVLQLKNNPAQTADFTGTGVRAENVLELFRYLERLSMVNPGFEKYDADEIPYKVSLTQKGMDFARMASGKQSSVKAKDILQLITAFAKLAGDIAGKLS</sequence>
<reference evidence="1 2" key="1">
    <citation type="submission" date="2015-04" db="EMBL/GenBank/DDBJ databases">
        <title>Draft genome sequence of bacteremic isolate Catabacter hongkongensis type strain HKU16T.</title>
        <authorList>
            <person name="Lau S.K."/>
            <person name="Teng J.L."/>
            <person name="Huang Y."/>
            <person name="Curreem S.O."/>
            <person name="Tsui S.K."/>
            <person name="Woo P.C."/>
        </authorList>
    </citation>
    <scope>NUCLEOTIDE SEQUENCE [LARGE SCALE GENOMIC DNA]</scope>
    <source>
        <strain evidence="1 2">HKU16</strain>
    </source>
</reference>
<name>A0A0M2NC69_9FIRM</name>
<evidence type="ECO:0000313" key="2">
    <source>
        <dbReference type="Proteomes" id="UP000034076"/>
    </source>
</evidence>
<protein>
    <submittedName>
        <fullName evidence="1">Uncharacterized protein</fullName>
    </submittedName>
</protein>
<comment type="caution">
    <text evidence="1">The sequence shown here is derived from an EMBL/GenBank/DDBJ whole genome shotgun (WGS) entry which is preliminary data.</text>
</comment>
<dbReference type="STRING" id="270498.CHK_2641"/>
<gene>
    <name evidence="1" type="ORF">CHK_2641</name>
</gene>
<accession>A0A0M2NC69</accession>
<proteinExistence type="predicted"/>